<evidence type="ECO:0000313" key="2">
    <source>
        <dbReference type="Proteomes" id="UP000249377"/>
    </source>
</evidence>
<accession>A0A328UCC3</accession>
<gene>
    <name evidence="1" type="ORF">DPQ25_08945</name>
</gene>
<dbReference type="RefSeq" id="WP_112332827.1">
    <property type="nucleotide sequence ID" value="NZ_QLYR01000005.1"/>
</dbReference>
<protein>
    <submittedName>
        <fullName evidence="1">Uncharacterized protein</fullName>
    </submittedName>
</protein>
<dbReference type="AlphaFoldDB" id="A0A328UCC3"/>
<organism evidence="1 2">
    <name type="scientific">Hydrogeniiclostridium mannosilyticum</name>
    <dbReference type="NCBI Taxonomy" id="2764322"/>
    <lineage>
        <taxon>Bacteria</taxon>
        <taxon>Bacillati</taxon>
        <taxon>Bacillota</taxon>
        <taxon>Clostridia</taxon>
        <taxon>Eubacteriales</taxon>
        <taxon>Acutalibacteraceae</taxon>
        <taxon>Hydrogeniiclostridium</taxon>
    </lineage>
</organism>
<keyword evidence="2" id="KW-1185">Reference proteome</keyword>
<dbReference type="Proteomes" id="UP000249377">
    <property type="component" value="Unassembled WGS sequence"/>
</dbReference>
<sequence length="348" mass="40386">MLRFNYSIRAHEFLNDPERAQKLRWMKEAHVSTLWIDGYFFGHYDSTWEEMVQVKQLLETEGFEAQVVSVPVGHPGNSLDPNDESLDLKIPDHWSYRIDRYGKPVHYCACINDAMIRDNREAMLRWKELGVTRVFFDDDLRMGNWGHEITGCFCDSCLAAFNEKYRHHFDRVQLTARLFAASPSEEDHRLQEEWQEDICQKVKRFLVETKVDGIQSGIMVMHDGCRYHGIDLPLLRQEIPDLLVRVGESHFCDKDFDASSEKLSLLQSITAHSKLAKGLELYSESTVFPANSLTPENLIHKIELEIAAGLRNIFLMSGTWFLSEPYWKAVKESYPLLSYLAEICDKQA</sequence>
<proteinExistence type="predicted"/>
<name>A0A328UCC3_9FIRM</name>
<evidence type="ECO:0000313" key="1">
    <source>
        <dbReference type="EMBL" id="RAQ28444.1"/>
    </source>
</evidence>
<dbReference type="EMBL" id="QLYR01000005">
    <property type="protein sequence ID" value="RAQ28444.1"/>
    <property type="molecule type" value="Genomic_DNA"/>
</dbReference>
<reference evidence="1 2" key="1">
    <citation type="submission" date="2018-06" db="EMBL/GenBank/DDBJ databases">
        <title>Noncontiguous genome sequence of Ruminococcaceae bacterium ASD2818.</title>
        <authorList>
            <person name="Chaplin A.V."/>
            <person name="Sokolova S.R."/>
            <person name="Kochetkova T.O."/>
            <person name="Goltsov A.Y."/>
            <person name="Trofimov D.Y."/>
            <person name="Efimov B.A."/>
        </authorList>
    </citation>
    <scope>NUCLEOTIDE SEQUENCE [LARGE SCALE GENOMIC DNA]</scope>
    <source>
        <strain evidence="1 2">ASD2818</strain>
    </source>
</reference>
<comment type="caution">
    <text evidence="1">The sequence shown here is derived from an EMBL/GenBank/DDBJ whole genome shotgun (WGS) entry which is preliminary data.</text>
</comment>